<dbReference type="Proteomes" id="UP000516415">
    <property type="component" value="Segment"/>
</dbReference>
<dbReference type="EMBL" id="MT740307">
    <property type="protein sequence ID" value="QNR53910.1"/>
    <property type="molecule type" value="Genomic_DNA"/>
</dbReference>
<dbReference type="GO" id="GO:0016787">
    <property type="term" value="F:hydrolase activity"/>
    <property type="evidence" value="ECO:0007669"/>
    <property type="project" value="InterPro"/>
</dbReference>
<feature type="domain" description="Calcineurin-like phosphoesterase" evidence="1">
    <location>
        <begin position="5"/>
        <end position="122"/>
    </location>
</feature>
<protein>
    <submittedName>
        <fullName evidence="2">Putative phosphoesterase</fullName>
    </submittedName>
</protein>
<evidence type="ECO:0000313" key="2">
    <source>
        <dbReference type="EMBL" id="QNR53910.1"/>
    </source>
</evidence>
<dbReference type="InterPro" id="IPR029052">
    <property type="entry name" value="Metallo-depent_PP-like"/>
</dbReference>
<reference evidence="2 3" key="1">
    <citation type="submission" date="2020-07" db="EMBL/GenBank/DDBJ databases">
        <authorList>
            <person name="Martino G."/>
            <person name="Holtappels D."/>
            <person name="Wagemans J."/>
            <person name="Lavigne R."/>
            <person name="Turina M."/>
            <person name="Ciuffo M."/>
        </authorList>
    </citation>
    <scope>NUCLEOTIDE SEQUENCE [LARGE SCALE GENOMIC DNA]</scope>
</reference>
<gene>
    <name evidence="2" type="ORF">phiK7A1_122</name>
</gene>
<dbReference type="Pfam" id="PF00149">
    <property type="entry name" value="Metallophos"/>
    <property type="match status" value="1"/>
</dbReference>
<evidence type="ECO:0000313" key="3">
    <source>
        <dbReference type="Proteomes" id="UP000516415"/>
    </source>
</evidence>
<keyword evidence="3" id="KW-1185">Reference proteome</keyword>
<dbReference type="SUPFAM" id="SSF56300">
    <property type="entry name" value="Metallo-dependent phosphatases"/>
    <property type="match status" value="1"/>
</dbReference>
<sequence length="256" mass="28668">MIKHAVVADTQNKPDEDLSYMSAIGQYLADKKPDVIVHIGDHWDFPSLSSYDKGKRVMEGRRVVDDIRAGKEGMRLMMAPIIKLQEKQRAAKKKVYSPRLVFTMGNHEARFDRLANDNPELEGLVGTSTLGIEEYGFEVYPFLVPVNIDGIHYVHYLANPMTGKPYGGTAGNILKTVGCSYVMGHRQVMDFAVRPTLDGKMQLGIINGACYPHDEAYKGPQGNTHFRGIMMLSEVKDGFALPMPVSLDYMIERLNK</sequence>
<name>A0A7H0XFX0_9CAUD</name>
<proteinExistence type="predicted"/>
<dbReference type="InterPro" id="IPR004843">
    <property type="entry name" value="Calcineurin-like_PHP"/>
</dbReference>
<accession>A0A7H0XFX0</accession>
<organism evidence="2 3">
    <name type="scientific">Pseudomonas phage phiK7A1</name>
    <dbReference type="NCBI Taxonomy" id="2759194"/>
    <lineage>
        <taxon>Viruses</taxon>
        <taxon>Duplodnaviria</taxon>
        <taxon>Heunggongvirae</taxon>
        <taxon>Uroviricota</taxon>
        <taxon>Caudoviricetes</taxon>
        <taxon>Vandenendeviridae</taxon>
        <taxon>Gorskivirinae</taxon>
        <taxon>Torinovirus</taxon>
        <taxon>Torinovirus K7A1</taxon>
    </lineage>
</organism>
<evidence type="ECO:0000259" key="1">
    <source>
        <dbReference type="Pfam" id="PF00149"/>
    </source>
</evidence>